<comment type="caution">
    <text evidence="2">The sequence shown here is derived from an EMBL/GenBank/DDBJ whole genome shotgun (WGS) entry which is preliminary data.</text>
</comment>
<evidence type="ECO:0000313" key="2">
    <source>
        <dbReference type="EMBL" id="KAI5076755.1"/>
    </source>
</evidence>
<evidence type="ECO:0000256" key="1">
    <source>
        <dbReference type="SAM" id="MobiDB-lite"/>
    </source>
</evidence>
<keyword evidence="3" id="KW-1185">Reference proteome</keyword>
<dbReference type="EMBL" id="JABFUD020000008">
    <property type="protein sequence ID" value="KAI5076755.1"/>
    <property type="molecule type" value="Genomic_DNA"/>
</dbReference>
<gene>
    <name evidence="2" type="ORF">GOP47_0008820</name>
</gene>
<name>A0A9D4UZ22_ADICA</name>
<reference evidence="2" key="1">
    <citation type="submission" date="2021-01" db="EMBL/GenBank/DDBJ databases">
        <title>Adiantum capillus-veneris genome.</title>
        <authorList>
            <person name="Fang Y."/>
            <person name="Liao Q."/>
        </authorList>
    </citation>
    <scope>NUCLEOTIDE SEQUENCE</scope>
    <source>
        <strain evidence="2">H3</strain>
        <tissue evidence="2">Leaf</tissue>
    </source>
</reference>
<organism evidence="2 3">
    <name type="scientific">Adiantum capillus-veneris</name>
    <name type="common">Maidenhair fern</name>
    <dbReference type="NCBI Taxonomy" id="13818"/>
    <lineage>
        <taxon>Eukaryota</taxon>
        <taxon>Viridiplantae</taxon>
        <taxon>Streptophyta</taxon>
        <taxon>Embryophyta</taxon>
        <taxon>Tracheophyta</taxon>
        <taxon>Polypodiopsida</taxon>
        <taxon>Polypodiidae</taxon>
        <taxon>Polypodiales</taxon>
        <taxon>Pteridineae</taxon>
        <taxon>Pteridaceae</taxon>
        <taxon>Vittarioideae</taxon>
        <taxon>Adiantum</taxon>
    </lineage>
</organism>
<sequence>MRQRSHYVLTEEGAGQERATAAVSEAAGQGRRVVSGCGSTSQDMCMRQKNVLVFNELKAAAVDKASEKQQQSRSPWPRHPRQ</sequence>
<feature type="region of interest" description="Disordered" evidence="1">
    <location>
        <begin position="62"/>
        <end position="82"/>
    </location>
</feature>
<dbReference type="Proteomes" id="UP000886520">
    <property type="component" value="Chromosome 8"/>
</dbReference>
<accession>A0A9D4UZ22</accession>
<proteinExistence type="predicted"/>
<dbReference type="AlphaFoldDB" id="A0A9D4UZ22"/>
<protein>
    <submittedName>
        <fullName evidence="2">Uncharacterized protein</fullName>
    </submittedName>
</protein>
<evidence type="ECO:0000313" key="3">
    <source>
        <dbReference type="Proteomes" id="UP000886520"/>
    </source>
</evidence>